<proteinExistence type="predicted"/>
<dbReference type="GO" id="GO:0030170">
    <property type="term" value="F:pyridoxal phosphate binding"/>
    <property type="evidence" value="ECO:0007669"/>
    <property type="project" value="TreeGrafter"/>
</dbReference>
<dbReference type="InterPro" id="IPR015424">
    <property type="entry name" value="PyrdxlP-dep_Trfase"/>
</dbReference>
<gene>
    <name evidence="1" type="ORF">Gferi_11355</name>
</gene>
<name>A0A1D8GGU5_9FIRM</name>
<evidence type="ECO:0008006" key="3">
    <source>
        <dbReference type="Google" id="ProtNLM"/>
    </source>
</evidence>
<dbReference type="PANTHER" id="PTHR30244:SF42">
    <property type="entry name" value="UDP-2-ACETAMIDO-2-DEOXY-3-OXO-D-GLUCURONATE AMINOTRANSFERASE"/>
    <property type="match status" value="1"/>
</dbReference>
<dbReference type="Gene3D" id="3.40.640.10">
    <property type="entry name" value="Type I PLP-dependent aspartate aminotransferase-like (Major domain)"/>
    <property type="match status" value="1"/>
</dbReference>
<dbReference type="STRING" id="1424294.Gferi_11355"/>
<dbReference type="Gene3D" id="3.90.1150.10">
    <property type="entry name" value="Aspartate Aminotransferase, domain 1"/>
    <property type="match status" value="1"/>
</dbReference>
<dbReference type="GO" id="GO:0008483">
    <property type="term" value="F:transaminase activity"/>
    <property type="evidence" value="ECO:0007669"/>
    <property type="project" value="TreeGrafter"/>
</dbReference>
<dbReference type="RefSeq" id="WP_069976542.1">
    <property type="nucleotide sequence ID" value="NZ_CP017269.1"/>
</dbReference>
<dbReference type="GO" id="GO:0000271">
    <property type="term" value="P:polysaccharide biosynthetic process"/>
    <property type="evidence" value="ECO:0007669"/>
    <property type="project" value="TreeGrafter"/>
</dbReference>
<dbReference type="InterPro" id="IPR015422">
    <property type="entry name" value="PyrdxlP-dep_Trfase_small"/>
</dbReference>
<accession>A0A1D8GGU5</accession>
<reference evidence="1 2" key="1">
    <citation type="submission" date="2016-09" db="EMBL/GenBank/DDBJ databases">
        <title>Genomic analysis reveals versatility of anaerobic energy metabolism of Geosporobacter ferrireducens IRF9 of phylum Firmicutes.</title>
        <authorList>
            <person name="Kim S.-J."/>
        </authorList>
    </citation>
    <scope>NUCLEOTIDE SEQUENCE [LARGE SCALE GENOMIC DNA]</scope>
    <source>
        <strain evidence="1 2">IRF9</strain>
    </source>
</reference>
<sequence length="316" mass="36509">MIINKTASEKENYKLCDYYYDSAREGMYDLLLNMTNDGLIKTVFVPGYVGWSPREGSGIFDPINKIENVSIVYYRMDNNLNIDLNNLYEKIDSLDNDKFAILIVNYFGFVDPNIEEICSRIKEKNGWIIEDNAHGFFTSLYLNHSCADATFFSLHKMFPFNKGGSIKVLNDSLKKYSFEGKNINQIVDNPWSYDISKIALKRKSNYEKIDKLVRLEKYCSIFEPLKGKLDDGIIPQTYPIKIQVGNRDKIYELMNQSGYGVVSLYHTLIEPLRNTEHSDALKLSKQILNLPVHQDVNSNEYENMVDLLAKFCLETV</sequence>
<evidence type="ECO:0000313" key="2">
    <source>
        <dbReference type="Proteomes" id="UP000095743"/>
    </source>
</evidence>
<dbReference type="EMBL" id="CP017269">
    <property type="protein sequence ID" value="AOT70135.1"/>
    <property type="molecule type" value="Genomic_DNA"/>
</dbReference>
<keyword evidence="2" id="KW-1185">Reference proteome</keyword>
<dbReference type="PANTHER" id="PTHR30244">
    <property type="entry name" value="TRANSAMINASE"/>
    <property type="match status" value="1"/>
</dbReference>
<dbReference type="InterPro" id="IPR000653">
    <property type="entry name" value="DegT/StrS_aminotransferase"/>
</dbReference>
<dbReference type="SUPFAM" id="SSF53383">
    <property type="entry name" value="PLP-dependent transferases"/>
    <property type="match status" value="1"/>
</dbReference>
<evidence type="ECO:0000313" key="1">
    <source>
        <dbReference type="EMBL" id="AOT70135.1"/>
    </source>
</evidence>
<protein>
    <recommendedName>
        <fullName evidence="3">DegT/DnrJ/EryC1/StrS aminotransferase family protein</fullName>
    </recommendedName>
</protein>
<dbReference type="KEGG" id="gfe:Gferi_11355"/>
<dbReference type="AlphaFoldDB" id="A0A1D8GGU5"/>
<dbReference type="OrthoDB" id="9810913at2"/>
<dbReference type="InterPro" id="IPR015421">
    <property type="entry name" value="PyrdxlP-dep_Trfase_major"/>
</dbReference>
<dbReference type="Proteomes" id="UP000095743">
    <property type="component" value="Chromosome"/>
</dbReference>
<organism evidence="1 2">
    <name type="scientific">Geosporobacter ferrireducens</name>
    <dbReference type="NCBI Taxonomy" id="1424294"/>
    <lineage>
        <taxon>Bacteria</taxon>
        <taxon>Bacillati</taxon>
        <taxon>Bacillota</taxon>
        <taxon>Clostridia</taxon>
        <taxon>Peptostreptococcales</taxon>
        <taxon>Thermotaleaceae</taxon>
        <taxon>Geosporobacter</taxon>
    </lineage>
</organism>